<dbReference type="InterPro" id="IPR051313">
    <property type="entry name" value="Bact_iron-sidero_bind"/>
</dbReference>
<dbReference type="PANTHER" id="PTHR30532">
    <property type="entry name" value="IRON III DICITRATE-BINDING PERIPLASMIC PROTEIN"/>
    <property type="match status" value="1"/>
</dbReference>
<evidence type="ECO:0000256" key="3">
    <source>
        <dbReference type="ARBA" id="ARBA00022448"/>
    </source>
</evidence>
<dbReference type="RefSeq" id="WP_187533261.1">
    <property type="nucleotide sequence ID" value="NZ_CBCSHU010000011.1"/>
</dbReference>
<feature type="signal peptide" evidence="5">
    <location>
        <begin position="1"/>
        <end position="21"/>
    </location>
</feature>
<evidence type="ECO:0000256" key="4">
    <source>
        <dbReference type="ARBA" id="ARBA00022729"/>
    </source>
</evidence>
<evidence type="ECO:0000313" key="8">
    <source>
        <dbReference type="Proteomes" id="UP000515928"/>
    </source>
</evidence>
<dbReference type="Proteomes" id="UP000515928">
    <property type="component" value="Chromosome"/>
</dbReference>
<evidence type="ECO:0000256" key="5">
    <source>
        <dbReference type="SAM" id="SignalP"/>
    </source>
</evidence>
<dbReference type="KEGG" id="eio:H9L01_07065"/>
<keyword evidence="3" id="KW-0813">Transport</keyword>
<evidence type="ECO:0000256" key="2">
    <source>
        <dbReference type="ARBA" id="ARBA00008814"/>
    </source>
</evidence>
<dbReference type="SUPFAM" id="SSF53807">
    <property type="entry name" value="Helical backbone' metal receptor"/>
    <property type="match status" value="1"/>
</dbReference>
<sequence length="305" mass="33506">MKKIFVTFIALILLVGCSAPKAVTKEKIEITHKLGTTEVETNPEKVFVFDMGIVDIMKTLELNIGGVPVESLPTPLKDVNKEGIVNIGSLFEPDFEKIAEEAPNLIIVSGRSSKHYEQLSEIAPTIYMGSDVSSEGLLASINKNVETFGLIFPDTNFDKATASLETAIKEVHDKAEKSGYNTLFLMANGNEIRAFGPGSRYDHVFTTFGFKSVADNIEESTHGSGLSYELIQSLNPDVIIVMDRGAIVKGDKTAEELMDNAFVKETEAAKNNRIIYVDPQNWYLTEGGIQSILSMSKELNNLFAQ</sequence>
<feature type="domain" description="Fe/B12 periplasmic-binding" evidence="6">
    <location>
        <begin position="45"/>
        <end position="305"/>
    </location>
</feature>
<evidence type="ECO:0000259" key="6">
    <source>
        <dbReference type="PROSITE" id="PS50983"/>
    </source>
</evidence>
<dbReference type="InterPro" id="IPR002491">
    <property type="entry name" value="ABC_transptr_periplasmic_BD"/>
</dbReference>
<dbReference type="GO" id="GO:1901678">
    <property type="term" value="P:iron coordination entity transport"/>
    <property type="evidence" value="ECO:0007669"/>
    <property type="project" value="UniProtKB-ARBA"/>
</dbReference>
<evidence type="ECO:0000256" key="1">
    <source>
        <dbReference type="ARBA" id="ARBA00004196"/>
    </source>
</evidence>
<proteinExistence type="inferred from homology"/>
<dbReference type="PANTHER" id="PTHR30532:SF28">
    <property type="entry name" value="PETROBACTIN-BINDING PROTEIN YCLQ"/>
    <property type="match status" value="1"/>
</dbReference>
<dbReference type="Gene3D" id="3.40.50.1980">
    <property type="entry name" value="Nitrogenase molybdenum iron protein domain"/>
    <property type="match status" value="2"/>
</dbReference>
<gene>
    <name evidence="7" type="ORF">H9L01_07065</name>
</gene>
<protein>
    <submittedName>
        <fullName evidence="7">ABC transporter substrate-binding protein</fullName>
    </submittedName>
</protein>
<organism evidence="7 8">
    <name type="scientific">Erysipelothrix inopinata</name>
    <dbReference type="NCBI Taxonomy" id="225084"/>
    <lineage>
        <taxon>Bacteria</taxon>
        <taxon>Bacillati</taxon>
        <taxon>Bacillota</taxon>
        <taxon>Erysipelotrichia</taxon>
        <taxon>Erysipelotrichales</taxon>
        <taxon>Erysipelotrichaceae</taxon>
        <taxon>Erysipelothrix</taxon>
    </lineage>
</organism>
<dbReference type="GO" id="GO:0030288">
    <property type="term" value="C:outer membrane-bounded periplasmic space"/>
    <property type="evidence" value="ECO:0007669"/>
    <property type="project" value="TreeGrafter"/>
</dbReference>
<keyword evidence="8" id="KW-1185">Reference proteome</keyword>
<reference evidence="7 8" key="1">
    <citation type="submission" date="2020-08" db="EMBL/GenBank/DDBJ databases">
        <title>Genome sequence of Erysipelothrix inopinata DSM 15511T.</title>
        <authorList>
            <person name="Hyun D.-W."/>
            <person name="Bae J.-W."/>
        </authorList>
    </citation>
    <scope>NUCLEOTIDE SEQUENCE [LARGE SCALE GENOMIC DNA]</scope>
    <source>
        <strain evidence="7 8">DSM 15511</strain>
    </source>
</reference>
<comment type="similarity">
    <text evidence="2">Belongs to the bacterial solute-binding protein 8 family.</text>
</comment>
<accession>A0A7G9RX04</accession>
<dbReference type="InterPro" id="IPR033870">
    <property type="entry name" value="FatB"/>
</dbReference>
<dbReference type="Pfam" id="PF01497">
    <property type="entry name" value="Peripla_BP_2"/>
    <property type="match status" value="1"/>
</dbReference>
<dbReference type="EMBL" id="CP060715">
    <property type="protein sequence ID" value="QNN60129.1"/>
    <property type="molecule type" value="Genomic_DNA"/>
</dbReference>
<dbReference type="CDD" id="cd01140">
    <property type="entry name" value="FatB"/>
    <property type="match status" value="1"/>
</dbReference>
<dbReference type="PROSITE" id="PS51257">
    <property type="entry name" value="PROKAR_LIPOPROTEIN"/>
    <property type="match status" value="1"/>
</dbReference>
<name>A0A7G9RX04_9FIRM</name>
<evidence type="ECO:0000313" key="7">
    <source>
        <dbReference type="EMBL" id="QNN60129.1"/>
    </source>
</evidence>
<dbReference type="PROSITE" id="PS50983">
    <property type="entry name" value="FE_B12_PBP"/>
    <property type="match status" value="1"/>
</dbReference>
<comment type="subcellular location">
    <subcellularLocation>
        <location evidence="1">Cell envelope</location>
    </subcellularLocation>
</comment>
<dbReference type="AlphaFoldDB" id="A0A7G9RX04"/>
<keyword evidence="4 5" id="KW-0732">Signal</keyword>
<feature type="chain" id="PRO_5039224814" evidence="5">
    <location>
        <begin position="22"/>
        <end position="305"/>
    </location>
</feature>